<dbReference type="STRING" id="436010.A0A166T505"/>
<accession>A0A166T505</accession>
<evidence type="ECO:0000313" key="4">
    <source>
        <dbReference type="Proteomes" id="UP000076532"/>
    </source>
</evidence>
<organism evidence="3 4">
    <name type="scientific">Athelia psychrophila</name>
    <dbReference type="NCBI Taxonomy" id="1759441"/>
    <lineage>
        <taxon>Eukaryota</taxon>
        <taxon>Fungi</taxon>
        <taxon>Dikarya</taxon>
        <taxon>Basidiomycota</taxon>
        <taxon>Agaricomycotina</taxon>
        <taxon>Agaricomycetes</taxon>
        <taxon>Agaricomycetidae</taxon>
        <taxon>Atheliales</taxon>
        <taxon>Atheliaceae</taxon>
        <taxon>Athelia</taxon>
    </lineage>
</organism>
<feature type="region of interest" description="Disordered" evidence="1">
    <location>
        <begin position="1"/>
        <end position="51"/>
    </location>
</feature>
<gene>
    <name evidence="3" type="ORF">FIBSPDRAFT_1038523</name>
</gene>
<evidence type="ECO:0000259" key="2">
    <source>
        <dbReference type="Pfam" id="PF20149"/>
    </source>
</evidence>
<dbReference type="Proteomes" id="UP000076532">
    <property type="component" value="Unassembled WGS sequence"/>
</dbReference>
<evidence type="ECO:0000256" key="1">
    <source>
        <dbReference type="SAM" id="MobiDB-lite"/>
    </source>
</evidence>
<evidence type="ECO:0000313" key="3">
    <source>
        <dbReference type="EMBL" id="KZP30193.1"/>
    </source>
</evidence>
<dbReference type="Pfam" id="PF20149">
    <property type="entry name" value="DUF6532"/>
    <property type="match status" value="1"/>
</dbReference>
<feature type="domain" description="DUF6532" evidence="2">
    <location>
        <begin position="246"/>
        <end position="436"/>
    </location>
</feature>
<dbReference type="EMBL" id="KV417495">
    <property type="protein sequence ID" value="KZP30193.1"/>
    <property type="molecule type" value="Genomic_DNA"/>
</dbReference>
<dbReference type="AlphaFoldDB" id="A0A166T505"/>
<dbReference type="OrthoDB" id="3244572at2759"/>
<proteinExistence type="predicted"/>
<sequence length="501" mass="55814">MATESSDSEAPPTKAGRKTKDKPPDKSSKKSSIRPRKPSTLQANIDQEKISKEELTIQTLEKKLKNARKKKNKSELDAKSKSFKFNHFNVLGSDIEDEDTPDEDTNVGPISCSIHSKEPRLRPAMEDPHLQLTAKHGPHRLKGRPLIRIEGDHLRNPVPKAHAPPVEAHHLAPPVVTHHYLFLVATPLKLRALLINLYQLRPAKHRLLEAGQPTSLPTAKIRPAIKVGRPNAGDYEDPACNILLHAAYDYSCQICTVNPFPTSLEQHEMATSAWKKACCKAGKSFELTARMKTVITARGSKIRGMIKDSARTLVSPTYGFDHTNTPATKVKNRESYLVLTQADSFHHKAPETRSQFAQHHIIYEILRTTFFNDREDLGVIFTSYFNPISLATLAIVITAVDFCLKEWSTGEFVKAKFYETAITIDYTSYLKKMQDWHGLAPEIVTKMLTKMHYRLRRDAGAGSSTLGALGGATAIGMSAAEKELALKELEGHMGDTESEGE</sequence>
<protein>
    <recommendedName>
        <fullName evidence="2">DUF6532 domain-containing protein</fullName>
    </recommendedName>
</protein>
<name>A0A166T505_9AGAM</name>
<keyword evidence="4" id="KW-1185">Reference proteome</keyword>
<dbReference type="InterPro" id="IPR045341">
    <property type="entry name" value="DUF6532"/>
</dbReference>
<reference evidence="3 4" key="1">
    <citation type="journal article" date="2016" name="Mol. Biol. Evol.">
        <title>Comparative Genomics of Early-Diverging Mushroom-Forming Fungi Provides Insights into the Origins of Lignocellulose Decay Capabilities.</title>
        <authorList>
            <person name="Nagy L.G."/>
            <person name="Riley R."/>
            <person name="Tritt A."/>
            <person name="Adam C."/>
            <person name="Daum C."/>
            <person name="Floudas D."/>
            <person name="Sun H."/>
            <person name="Yadav J.S."/>
            <person name="Pangilinan J."/>
            <person name="Larsson K.H."/>
            <person name="Matsuura K."/>
            <person name="Barry K."/>
            <person name="Labutti K."/>
            <person name="Kuo R."/>
            <person name="Ohm R.A."/>
            <person name="Bhattacharya S.S."/>
            <person name="Shirouzu T."/>
            <person name="Yoshinaga Y."/>
            <person name="Martin F.M."/>
            <person name="Grigoriev I.V."/>
            <person name="Hibbett D.S."/>
        </authorList>
    </citation>
    <scope>NUCLEOTIDE SEQUENCE [LARGE SCALE GENOMIC DNA]</scope>
    <source>
        <strain evidence="3 4">CBS 109695</strain>
    </source>
</reference>